<proteinExistence type="predicted"/>
<feature type="domain" description="Anti sigma-E protein RseA N-terminal" evidence="1">
    <location>
        <begin position="2"/>
        <end position="80"/>
    </location>
</feature>
<keyword evidence="3" id="KW-1185">Reference proteome</keyword>
<dbReference type="Pfam" id="PF03872">
    <property type="entry name" value="RseA_N"/>
    <property type="match status" value="1"/>
</dbReference>
<dbReference type="InterPro" id="IPR036147">
    <property type="entry name" value="Anti-sigma_E_RseA_N_sf"/>
</dbReference>
<gene>
    <name evidence="2" type="primary">rseA</name>
    <name evidence="2" type="ordered locus">azo1631</name>
</gene>
<dbReference type="EMBL" id="AM406670">
    <property type="protein sequence ID" value="CAL94248.1"/>
    <property type="molecule type" value="Genomic_DNA"/>
</dbReference>
<dbReference type="SUPFAM" id="SSF89069">
    <property type="entry name" value="N-terminal, cytoplasmic domain of anti-sigmaE factor RseA"/>
    <property type="match status" value="1"/>
</dbReference>
<dbReference type="STRING" id="62928.azo1631"/>
<dbReference type="PANTHER" id="PTHR38104">
    <property type="match status" value="1"/>
</dbReference>
<dbReference type="Proteomes" id="UP000002588">
    <property type="component" value="Chromosome"/>
</dbReference>
<evidence type="ECO:0000313" key="3">
    <source>
        <dbReference type="Proteomes" id="UP000002588"/>
    </source>
</evidence>
<dbReference type="CDD" id="cd16328">
    <property type="entry name" value="RseA_N"/>
    <property type="match status" value="1"/>
</dbReference>
<dbReference type="HOGENOM" id="CLU_081225_1_1_4"/>
<dbReference type="PANTHER" id="PTHR38104:SF1">
    <property type="entry name" value="ANTI-SIGMA-E FACTOR RSEA"/>
    <property type="match status" value="1"/>
</dbReference>
<sequence length="181" mass="18890">MKEKLSALLDGVLDEHAVAPTLNGLRSDSALRKEWDAYCLIGDVLRGDYHGAPDFVDKVMARVDAEPVVLAPRLAAARSPGGWRVALPLAASVMGVAAVGWVAANLHSARGDASAPLQMQRMASAPVGTAVPATVTRAPVSQGEAHREYVFAHQSMTAGGPIPGAVQYVRTVTETQQGAGQ</sequence>
<dbReference type="eggNOG" id="COG3073">
    <property type="taxonomic scope" value="Bacteria"/>
</dbReference>
<dbReference type="InterPro" id="IPR005572">
    <property type="entry name" value="Anti-sigma_E_RseA_N"/>
</dbReference>
<protein>
    <submittedName>
        <fullName evidence="2">Sigma-E factor, negative regulatory protein</fullName>
    </submittedName>
</protein>
<evidence type="ECO:0000313" key="2">
    <source>
        <dbReference type="EMBL" id="CAL94248.1"/>
    </source>
</evidence>
<dbReference type="GO" id="GO:0016989">
    <property type="term" value="F:sigma factor antagonist activity"/>
    <property type="evidence" value="ECO:0007669"/>
    <property type="project" value="InterPro"/>
</dbReference>
<dbReference type="AlphaFoldDB" id="A1K5Z3"/>
<dbReference type="Gene3D" id="1.10.10.880">
    <property type="entry name" value="Anti sigma-E protein RseA, N-terminal domain"/>
    <property type="match status" value="1"/>
</dbReference>
<evidence type="ECO:0000259" key="1">
    <source>
        <dbReference type="Pfam" id="PF03872"/>
    </source>
</evidence>
<name>A1K5Z3_AZOSB</name>
<reference evidence="2 3" key="1">
    <citation type="journal article" date="2006" name="Nat. Biotechnol.">
        <title>Complete genome of the mutualistic, N2-fixing grass endophyte Azoarcus sp. strain BH72.</title>
        <authorList>
            <person name="Krause A."/>
            <person name="Ramakumar A."/>
            <person name="Bartels D."/>
            <person name="Battistoni F."/>
            <person name="Bekel T."/>
            <person name="Boch J."/>
            <person name="Boehm M."/>
            <person name="Friedrich F."/>
            <person name="Hurek T."/>
            <person name="Krause L."/>
            <person name="Linke B."/>
            <person name="McHardy A.C."/>
            <person name="Sarkar A."/>
            <person name="Schneiker S."/>
            <person name="Syed A.A."/>
            <person name="Thauer R."/>
            <person name="Vorhoelter F.-J."/>
            <person name="Weidner S."/>
            <person name="Puehler A."/>
            <person name="Reinhold-Hurek B."/>
            <person name="Kaiser O."/>
            <person name="Goesmann A."/>
        </authorList>
    </citation>
    <scope>NUCLEOTIDE SEQUENCE [LARGE SCALE GENOMIC DNA]</scope>
    <source>
        <strain evidence="2 3">BH72</strain>
    </source>
</reference>
<organism evidence="2 3">
    <name type="scientific">Azoarcus sp. (strain BH72)</name>
    <dbReference type="NCBI Taxonomy" id="418699"/>
    <lineage>
        <taxon>Bacteria</taxon>
        <taxon>Pseudomonadati</taxon>
        <taxon>Pseudomonadota</taxon>
        <taxon>Betaproteobacteria</taxon>
        <taxon>Rhodocyclales</taxon>
        <taxon>Zoogloeaceae</taxon>
        <taxon>Azoarcus</taxon>
    </lineage>
</organism>
<dbReference type="RefSeq" id="WP_011765364.1">
    <property type="nucleotide sequence ID" value="NC_008702.1"/>
</dbReference>
<accession>A1K5Z3</accession>
<dbReference type="InterPro" id="IPR052383">
    <property type="entry name" value="Anti-sigma-E_RseA-like"/>
</dbReference>
<dbReference type="KEGG" id="azo:azo1631"/>